<feature type="region of interest" description="Disordered" evidence="1">
    <location>
        <begin position="1"/>
        <end position="107"/>
    </location>
</feature>
<feature type="compositionally biased region" description="Pro residues" evidence="1">
    <location>
        <begin position="37"/>
        <end position="47"/>
    </location>
</feature>
<gene>
    <name evidence="2" type="ORF">K450DRAFT_245927</name>
</gene>
<protein>
    <submittedName>
        <fullName evidence="2">Uncharacterized protein</fullName>
    </submittedName>
</protein>
<name>A0AAD5E982_UMBRA</name>
<proteinExistence type="predicted"/>
<dbReference type="Proteomes" id="UP001206595">
    <property type="component" value="Unassembled WGS sequence"/>
</dbReference>
<feature type="region of interest" description="Disordered" evidence="1">
    <location>
        <begin position="119"/>
        <end position="219"/>
    </location>
</feature>
<feature type="compositionally biased region" description="Polar residues" evidence="1">
    <location>
        <begin position="50"/>
        <end position="68"/>
    </location>
</feature>
<comment type="caution">
    <text evidence="2">The sequence shown here is derived from an EMBL/GenBank/DDBJ whole genome shotgun (WGS) entry which is preliminary data.</text>
</comment>
<dbReference type="GeneID" id="75915175"/>
<organism evidence="2 3">
    <name type="scientific">Umbelopsis ramanniana AG</name>
    <dbReference type="NCBI Taxonomy" id="1314678"/>
    <lineage>
        <taxon>Eukaryota</taxon>
        <taxon>Fungi</taxon>
        <taxon>Fungi incertae sedis</taxon>
        <taxon>Mucoromycota</taxon>
        <taxon>Mucoromycotina</taxon>
        <taxon>Umbelopsidomycetes</taxon>
        <taxon>Umbelopsidales</taxon>
        <taxon>Umbelopsidaceae</taxon>
        <taxon>Umbelopsis</taxon>
    </lineage>
</organism>
<reference evidence="2" key="1">
    <citation type="submission" date="2021-06" db="EMBL/GenBank/DDBJ databases">
        <authorList>
            <consortium name="DOE Joint Genome Institute"/>
            <person name="Mondo S.J."/>
            <person name="Amses K.R."/>
            <person name="Simmons D.R."/>
            <person name="Longcore J.E."/>
            <person name="Seto K."/>
            <person name="Alves G.H."/>
            <person name="Bonds A.E."/>
            <person name="Quandt C.A."/>
            <person name="Davis W.J."/>
            <person name="Chang Y."/>
            <person name="Letcher P.M."/>
            <person name="Powell M.J."/>
            <person name="Kuo A."/>
            <person name="Labutti K."/>
            <person name="Pangilinan J."/>
            <person name="Andreopoulos W."/>
            <person name="Tritt A."/>
            <person name="Riley R."/>
            <person name="Hundley H."/>
            <person name="Johnson J."/>
            <person name="Lipzen A."/>
            <person name="Barry K."/>
            <person name="Berbee M.L."/>
            <person name="Buchler N.E."/>
            <person name="Grigoriev I.V."/>
            <person name="Spatafora J.W."/>
            <person name="Stajich J.E."/>
            <person name="James T.Y."/>
        </authorList>
    </citation>
    <scope>NUCLEOTIDE SEQUENCE</scope>
    <source>
        <strain evidence="2">AG</strain>
    </source>
</reference>
<dbReference type="AlphaFoldDB" id="A0AAD5E982"/>
<accession>A0AAD5E982</accession>
<dbReference type="EMBL" id="MU620927">
    <property type="protein sequence ID" value="KAI8578660.1"/>
    <property type="molecule type" value="Genomic_DNA"/>
</dbReference>
<evidence type="ECO:0000256" key="1">
    <source>
        <dbReference type="SAM" id="MobiDB-lite"/>
    </source>
</evidence>
<feature type="compositionally biased region" description="Polar residues" evidence="1">
    <location>
        <begin position="185"/>
        <end position="198"/>
    </location>
</feature>
<keyword evidence="3" id="KW-1185">Reference proteome</keyword>
<evidence type="ECO:0000313" key="3">
    <source>
        <dbReference type="Proteomes" id="UP001206595"/>
    </source>
</evidence>
<feature type="compositionally biased region" description="Polar residues" evidence="1">
    <location>
        <begin position="119"/>
        <end position="141"/>
    </location>
</feature>
<dbReference type="RefSeq" id="XP_051443664.1">
    <property type="nucleotide sequence ID" value="XM_051589830.1"/>
</dbReference>
<sequence>MKASHLSPRVDHPHPDSVLLPPTPTSLYNYPLSPATPDLPPPLPPPHVNLSASQKESWNRLNSNSNAVYHSPPVPSNRIEKSHFPDFRLPPPSPVRTGQAPSRGQQGWEQQYGLYTPQTTQQHNGHRQSAPSNYFPRQQQYEVRGSLPSERYDRRSLVMPGDRQPQLPKTRSQPYIAPPYDRYQNDSQRSSLPSTTRTYPIASVPELKYSDVPAMKRKS</sequence>
<evidence type="ECO:0000313" key="2">
    <source>
        <dbReference type="EMBL" id="KAI8578660.1"/>
    </source>
</evidence>
<reference evidence="2" key="2">
    <citation type="journal article" date="2022" name="Proc. Natl. Acad. Sci. U.S.A.">
        <title>Diploid-dominant life cycles characterize the early evolution of Fungi.</title>
        <authorList>
            <person name="Amses K.R."/>
            <person name="Simmons D.R."/>
            <person name="Longcore J.E."/>
            <person name="Mondo S.J."/>
            <person name="Seto K."/>
            <person name="Jeronimo G.H."/>
            <person name="Bonds A.E."/>
            <person name="Quandt C.A."/>
            <person name="Davis W.J."/>
            <person name="Chang Y."/>
            <person name="Federici B.A."/>
            <person name="Kuo A."/>
            <person name="LaButti K."/>
            <person name="Pangilinan J."/>
            <person name="Andreopoulos W."/>
            <person name="Tritt A."/>
            <person name="Riley R."/>
            <person name="Hundley H."/>
            <person name="Johnson J."/>
            <person name="Lipzen A."/>
            <person name="Barry K."/>
            <person name="Lang B.F."/>
            <person name="Cuomo C.A."/>
            <person name="Buchler N.E."/>
            <person name="Grigoriev I.V."/>
            <person name="Spatafora J.W."/>
            <person name="Stajich J.E."/>
            <person name="James T.Y."/>
        </authorList>
    </citation>
    <scope>NUCLEOTIDE SEQUENCE</scope>
    <source>
        <strain evidence="2">AG</strain>
    </source>
</reference>